<dbReference type="Pfam" id="PF07304">
    <property type="entry name" value="SRA1"/>
    <property type="match status" value="1"/>
</dbReference>
<comment type="caution">
    <text evidence="18">The sequence shown here is derived from an EMBL/GenBank/DDBJ whole genome shotgun (WGS) entry which is preliminary data.</text>
</comment>
<dbReference type="SUPFAM" id="SSF50978">
    <property type="entry name" value="WD40 repeat-like"/>
    <property type="match status" value="1"/>
</dbReference>
<dbReference type="GO" id="GO:0090110">
    <property type="term" value="P:COPII-coated vesicle cargo loading"/>
    <property type="evidence" value="ECO:0007669"/>
    <property type="project" value="TreeGrafter"/>
</dbReference>
<keyword evidence="7 15" id="KW-0853">WD repeat</keyword>
<keyword evidence="6" id="KW-0813">Transport</keyword>
<comment type="similarity">
    <text evidence="3">Belongs to the WD repeat SEC31 family.</text>
</comment>
<feature type="compositionally biased region" description="Low complexity" evidence="16">
    <location>
        <begin position="1355"/>
        <end position="1367"/>
    </location>
</feature>
<dbReference type="FunFam" id="2.130.10.10:FF:000193">
    <property type="entry name" value="Protein transport protein SEC31, putative"/>
    <property type="match status" value="1"/>
</dbReference>
<feature type="compositionally biased region" description="Pro residues" evidence="16">
    <location>
        <begin position="1075"/>
        <end position="1093"/>
    </location>
</feature>
<feature type="domain" description="SRA1/Sec31" evidence="17">
    <location>
        <begin position="1354"/>
        <end position="1483"/>
    </location>
</feature>
<dbReference type="PANTHER" id="PTHR13923:SF11">
    <property type="entry name" value="SECRETORY 31, ISOFORM D"/>
    <property type="match status" value="1"/>
</dbReference>
<comment type="subcellular location">
    <subcellularLocation>
        <location evidence="1">Cytoplasmic vesicle</location>
        <location evidence="1">COPII-coated vesicle membrane</location>
        <topology evidence="1">Peripheral membrane protein</topology>
        <orientation evidence="1">Cytoplasmic side</orientation>
    </subcellularLocation>
    <subcellularLocation>
        <location evidence="2">Endoplasmic reticulum membrane</location>
        <topology evidence="2">Peripheral membrane protein</topology>
        <orientation evidence="2">Cytoplasmic side</orientation>
    </subcellularLocation>
</comment>
<evidence type="ECO:0000256" key="8">
    <source>
        <dbReference type="ARBA" id="ARBA00022737"/>
    </source>
</evidence>
<proteinExistence type="inferred from homology"/>
<dbReference type="InterPro" id="IPR015943">
    <property type="entry name" value="WD40/YVTN_repeat-like_dom_sf"/>
</dbReference>
<gene>
    <name evidence="18" type="ORF">CPB84DRAFT_1852312</name>
</gene>
<evidence type="ECO:0000256" key="15">
    <source>
        <dbReference type="PROSITE-ProRule" id="PRU00221"/>
    </source>
</evidence>
<dbReference type="OrthoDB" id="542917at2759"/>
<dbReference type="InterPro" id="IPR001680">
    <property type="entry name" value="WD40_rpt"/>
</dbReference>
<feature type="region of interest" description="Disordered" evidence="16">
    <location>
        <begin position="509"/>
        <end position="598"/>
    </location>
</feature>
<name>A0A9P5NCF5_GYMJU</name>
<evidence type="ECO:0000256" key="16">
    <source>
        <dbReference type="SAM" id="MobiDB-lite"/>
    </source>
</evidence>
<feature type="region of interest" description="Disordered" evidence="16">
    <location>
        <begin position="1137"/>
        <end position="1384"/>
    </location>
</feature>
<evidence type="ECO:0000256" key="13">
    <source>
        <dbReference type="ARBA" id="ARBA00023329"/>
    </source>
</evidence>
<evidence type="ECO:0000256" key="6">
    <source>
        <dbReference type="ARBA" id="ARBA00022448"/>
    </source>
</evidence>
<feature type="compositionally biased region" description="Pro residues" evidence="16">
    <location>
        <begin position="1183"/>
        <end position="1192"/>
    </location>
</feature>
<evidence type="ECO:0000259" key="17">
    <source>
        <dbReference type="Pfam" id="PF07304"/>
    </source>
</evidence>
<feature type="compositionally biased region" description="Low complexity" evidence="16">
    <location>
        <begin position="960"/>
        <end position="991"/>
    </location>
</feature>
<organism evidence="18 19">
    <name type="scientific">Gymnopilus junonius</name>
    <name type="common">Spectacular rustgill mushroom</name>
    <name type="synonym">Gymnopilus spectabilis subsp. junonius</name>
    <dbReference type="NCBI Taxonomy" id="109634"/>
    <lineage>
        <taxon>Eukaryota</taxon>
        <taxon>Fungi</taxon>
        <taxon>Dikarya</taxon>
        <taxon>Basidiomycota</taxon>
        <taxon>Agaricomycotina</taxon>
        <taxon>Agaricomycetes</taxon>
        <taxon>Agaricomycetidae</taxon>
        <taxon>Agaricales</taxon>
        <taxon>Agaricineae</taxon>
        <taxon>Hymenogastraceae</taxon>
        <taxon>Gymnopilus</taxon>
    </lineage>
</organism>
<dbReference type="InterPro" id="IPR036322">
    <property type="entry name" value="WD40_repeat_dom_sf"/>
</dbReference>
<dbReference type="GO" id="GO:0005789">
    <property type="term" value="C:endoplasmic reticulum membrane"/>
    <property type="evidence" value="ECO:0007669"/>
    <property type="project" value="UniProtKB-SubCell"/>
</dbReference>
<evidence type="ECO:0000256" key="4">
    <source>
        <dbReference type="ARBA" id="ARBA00013507"/>
    </source>
</evidence>
<dbReference type="SMART" id="SM00320">
    <property type="entry name" value="WD40"/>
    <property type="match status" value="4"/>
</dbReference>
<dbReference type="Pfam" id="PF00400">
    <property type="entry name" value="WD40"/>
    <property type="match status" value="2"/>
</dbReference>
<evidence type="ECO:0000256" key="2">
    <source>
        <dbReference type="ARBA" id="ARBA00004397"/>
    </source>
</evidence>
<feature type="repeat" description="WD" evidence="15">
    <location>
        <begin position="122"/>
        <end position="164"/>
    </location>
</feature>
<evidence type="ECO:0000256" key="3">
    <source>
        <dbReference type="ARBA" id="ARBA00009358"/>
    </source>
</evidence>
<keyword evidence="8" id="KW-0677">Repeat</keyword>
<dbReference type="GO" id="GO:0030127">
    <property type="term" value="C:COPII vesicle coat"/>
    <property type="evidence" value="ECO:0007669"/>
    <property type="project" value="TreeGrafter"/>
</dbReference>
<feature type="compositionally biased region" description="Low complexity" evidence="16">
    <location>
        <begin position="1314"/>
        <end position="1332"/>
    </location>
</feature>
<dbReference type="PROSITE" id="PS50082">
    <property type="entry name" value="WD_REPEATS_2"/>
    <property type="match status" value="2"/>
</dbReference>
<feature type="region of interest" description="Disordered" evidence="16">
    <location>
        <begin position="1015"/>
        <end position="1125"/>
    </location>
</feature>
<evidence type="ECO:0000256" key="11">
    <source>
        <dbReference type="ARBA" id="ARBA00022927"/>
    </source>
</evidence>
<evidence type="ECO:0000256" key="14">
    <source>
        <dbReference type="ARBA" id="ARBA00025471"/>
    </source>
</evidence>
<dbReference type="PANTHER" id="PTHR13923">
    <property type="entry name" value="SEC31-RELATED PROTEIN"/>
    <property type="match status" value="1"/>
</dbReference>
<comment type="function">
    <text evidence="14">Component of the coat protein complex II (COPII) which promotes the formation of transport vesicles from the endoplasmic reticulum (ER). The coat has two main functions, the physical deformation of the endoplasmic reticulum membrane into vesicles and the selection of cargo molecules.</text>
</comment>
<feature type="compositionally biased region" description="Pro residues" evidence="16">
    <location>
        <begin position="1281"/>
        <end position="1292"/>
    </location>
</feature>
<dbReference type="Gene3D" id="2.130.10.10">
    <property type="entry name" value="YVTN repeat-like/Quinoprotein amine dehydrogenase"/>
    <property type="match status" value="1"/>
</dbReference>
<evidence type="ECO:0000256" key="5">
    <source>
        <dbReference type="ARBA" id="ARBA00021236"/>
    </source>
</evidence>
<dbReference type="GO" id="GO:0015031">
    <property type="term" value="P:protein transport"/>
    <property type="evidence" value="ECO:0007669"/>
    <property type="project" value="UniProtKB-KW"/>
</dbReference>
<evidence type="ECO:0000313" key="18">
    <source>
        <dbReference type="EMBL" id="KAF8878677.1"/>
    </source>
</evidence>
<feature type="repeat" description="WD" evidence="15">
    <location>
        <begin position="262"/>
        <end position="304"/>
    </location>
</feature>
<evidence type="ECO:0000256" key="1">
    <source>
        <dbReference type="ARBA" id="ARBA00004299"/>
    </source>
</evidence>
<dbReference type="Gene3D" id="1.20.940.10">
    <property type="entry name" value="Functional domain of the splicing factor Prp18"/>
    <property type="match status" value="1"/>
</dbReference>
<evidence type="ECO:0000313" key="19">
    <source>
        <dbReference type="Proteomes" id="UP000724874"/>
    </source>
</evidence>
<evidence type="ECO:0000256" key="7">
    <source>
        <dbReference type="ARBA" id="ARBA00022574"/>
    </source>
</evidence>
<dbReference type="GO" id="GO:0005198">
    <property type="term" value="F:structural molecule activity"/>
    <property type="evidence" value="ECO:0007669"/>
    <property type="project" value="TreeGrafter"/>
</dbReference>
<keyword evidence="19" id="KW-1185">Reference proteome</keyword>
<feature type="compositionally biased region" description="Low complexity" evidence="16">
    <location>
        <begin position="1147"/>
        <end position="1157"/>
    </location>
</feature>
<feature type="region of interest" description="Disordered" evidence="16">
    <location>
        <begin position="957"/>
        <end position="991"/>
    </location>
</feature>
<keyword evidence="9" id="KW-0256">Endoplasmic reticulum</keyword>
<keyword evidence="13" id="KW-0968">Cytoplasmic vesicle</keyword>
<dbReference type="InterPro" id="IPR009917">
    <property type="entry name" value="SRA1/Sec31"/>
</dbReference>
<feature type="compositionally biased region" description="Low complexity" evidence="16">
    <location>
        <begin position="1216"/>
        <end position="1228"/>
    </location>
</feature>
<feature type="compositionally biased region" description="Pro residues" evidence="16">
    <location>
        <begin position="1249"/>
        <end position="1270"/>
    </location>
</feature>
<dbReference type="EMBL" id="JADNYJ010000156">
    <property type="protein sequence ID" value="KAF8878677.1"/>
    <property type="molecule type" value="Genomic_DNA"/>
</dbReference>
<dbReference type="GO" id="GO:0007029">
    <property type="term" value="P:endoplasmic reticulum organization"/>
    <property type="evidence" value="ECO:0007669"/>
    <property type="project" value="TreeGrafter"/>
</dbReference>
<accession>A0A9P5NCF5</accession>
<dbReference type="Gene3D" id="1.25.40.1030">
    <property type="match status" value="1"/>
</dbReference>
<evidence type="ECO:0000256" key="12">
    <source>
        <dbReference type="ARBA" id="ARBA00023136"/>
    </source>
</evidence>
<feature type="compositionally biased region" description="Pro residues" evidence="16">
    <location>
        <begin position="1333"/>
        <end position="1354"/>
    </location>
</feature>
<dbReference type="InterPro" id="IPR040251">
    <property type="entry name" value="SEC31-like"/>
</dbReference>
<feature type="compositionally biased region" description="Low complexity" evidence="16">
    <location>
        <begin position="1193"/>
        <end position="1207"/>
    </location>
</feature>
<keyword evidence="12" id="KW-0472">Membrane</keyword>
<evidence type="ECO:0000256" key="10">
    <source>
        <dbReference type="ARBA" id="ARBA00022892"/>
    </source>
</evidence>
<reference evidence="18" key="1">
    <citation type="submission" date="2020-11" db="EMBL/GenBank/DDBJ databases">
        <authorList>
            <consortium name="DOE Joint Genome Institute"/>
            <person name="Ahrendt S."/>
            <person name="Riley R."/>
            <person name="Andreopoulos W."/>
            <person name="LaButti K."/>
            <person name="Pangilinan J."/>
            <person name="Ruiz-duenas F.J."/>
            <person name="Barrasa J.M."/>
            <person name="Sanchez-Garcia M."/>
            <person name="Camarero S."/>
            <person name="Miyauchi S."/>
            <person name="Serrano A."/>
            <person name="Linde D."/>
            <person name="Babiker R."/>
            <person name="Drula E."/>
            <person name="Ayuso-Fernandez I."/>
            <person name="Pacheco R."/>
            <person name="Padilla G."/>
            <person name="Ferreira P."/>
            <person name="Barriuso J."/>
            <person name="Kellner H."/>
            <person name="Castanera R."/>
            <person name="Alfaro M."/>
            <person name="Ramirez L."/>
            <person name="Pisabarro A.G."/>
            <person name="Kuo A."/>
            <person name="Tritt A."/>
            <person name="Lipzen A."/>
            <person name="He G."/>
            <person name="Yan M."/>
            <person name="Ng V."/>
            <person name="Cullen D."/>
            <person name="Martin F."/>
            <person name="Rosso M.-N."/>
            <person name="Henrissat B."/>
            <person name="Hibbett D."/>
            <person name="Martinez A.T."/>
            <person name="Grigoriev I.V."/>
        </authorList>
    </citation>
    <scope>NUCLEOTIDE SEQUENCE</scope>
    <source>
        <strain evidence="18">AH 44721</strain>
    </source>
</reference>
<keyword evidence="10" id="KW-0931">ER-Golgi transport</keyword>
<protein>
    <recommendedName>
        <fullName evidence="5">Protein transport protein SEC31</fullName>
    </recommendedName>
    <alternativeName>
        <fullName evidence="4">Protein transport protein sec31</fullName>
    </alternativeName>
</protein>
<dbReference type="Proteomes" id="UP000724874">
    <property type="component" value="Unassembled WGS sequence"/>
</dbReference>
<evidence type="ECO:0000256" key="9">
    <source>
        <dbReference type="ARBA" id="ARBA00022824"/>
    </source>
</evidence>
<keyword evidence="11" id="KW-0653">Protein transport</keyword>
<dbReference type="GO" id="GO:0070971">
    <property type="term" value="C:endoplasmic reticulum exit site"/>
    <property type="evidence" value="ECO:0007669"/>
    <property type="project" value="TreeGrafter"/>
</dbReference>
<sequence>MKLKEIHRTSTFAWSPASPLPLLATGTVAGALDESFSNESQLEIWAPDFLDKDEFDLGFEGQYGPKGSVKDTARFNRLAWGYVDPSRPQGVIAAGLENGELALWDPAKILSGAGAESLILRNTTHTGPVRGLDFNPLQNNLFASGGVAGEVYIWDLKDPSKPYTPTPGQRSTKLDEITSVAWNQQVQYVLAGASSTGYTVVWDLRGKREVVALAYGGGAGTHMGNAWRWMAPTRLVTASEDDSSPVIMVWDLRNARAPEKILTGHEKGVLSLSWCKQDADLLLSCGKDNRALCWNPQTSEIIGELPSADNWAFQVDWCPRNPDMLATAFFDGTIGIHSIQTTNESAAPQPTAPRADGADIFDAPGFSRSSQQGTLSLKQPPKWLRRPVSSTFGFGGKLVTVSNLPNAQGKVQSNVVHLRKVVTENEFVERAKKLESAMEGEGEDIAAGLQAFVEEKSEQGGEAWKALLSLFKANSREELVTLLGYSKAEIAARAAEAVEHLKAAAAAHEAQSPSPLLDKPHESVVSFAEPESQEVPSDRSDAGDDSTGPVAASEEATPSEVSAGITSSSDTASVVAHQDEAESATTAPSLFGDDIPATPQHDFFNTVGVAQDDGHTEAVHVPHMNYGLDSSVAATLGSGRSSVASASGISEVSSSKGGLGGTGGNNVFRIYPAEESDVDKLVTKALVLGDFESAVSLCLAADKFADAILLAARSGPELLQRTQKAYFERRAGTGQAYLRLLQSIVSGDLGDIVQNADLEEWREIFVVICTFAGKDEFAPLAEQLGRRLEYRYAVVYGDGEVESGEGDQEKEEAYEYRKHATLTYLAAARLERLISIWADEMAQEEKARVGGAEAGSYYSAHAHALQTFIEKVTVFRAATNYKDDALEPSSLVSTRDEPSQAYKLAGLYDRYFEYADLLCDQGLLKEAVKFLKLTPGAYKGSKFGADLEAERKRLVEATNPGPVGSSSSGATASTSTATARAAVPTTSTSSRSVYGGGYAAGGYVLAAPVQPAVVVPQHPQQPTGPYAPAGLGHQQAAPPAPYGHTAAQPGAPSAYGGPYIPSGASLSQPPHLRAQPPPPPPAHVSVPAPPPPRGATGTPSNALPPPPKRENGGWNDAPNVAPSSRAPAALNLHKPAAITSPFPNATPSPGYSPQGSPYVGGGGQASATLPPPPRPGSVNRGPSVPPGPPPPHRTIGGPPRSPSVTQPPHQPPPPSRMMSPPMQRQPTPGQGLYAPPQSATLRGPAMGQTPPPGPGQFNRAPPPPALPPHGGPGGPGGPHGQLPPPPHAPPSAGPYTPAPNAQPMQAPPPPSGPYAPQQRPGPSQPPQQQLHHQPPPPTPQQASGPPPPGGPAGAPPRTMSRSAAPARSQPPPPKYPVGDRSHIPDYAQPAFVSITAHLNRVKQTTPANQKRLVDDLERRINPLFDALNCETLSRPVVDQLVVLTRAMDAHDRPAAQAIHVELLTRGSQTDDIGLWMSGVKQLILTL</sequence>